<dbReference type="Gene3D" id="3.60.140.10">
    <property type="entry name" value="CNF1/YfiH-like putative cysteine hydrolases"/>
    <property type="match status" value="1"/>
</dbReference>
<name>A0ABN7RYD1_THEXY</name>
<dbReference type="NCBIfam" id="TIGR00726">
    <property type="entry name" value="peptidoglycan editing factor PgeF"/>
    <property type="match status" value="1"/>
</dbReference>
<proteinExistence type="inferred from homology"/>
<comment type="similarity">
    <text evidence="4 12">Belongs to the purine nucleoside phosphorylase YfiH/LACC1 family.</text>
</comment>
<accession>A0ABN7RYD1</accession>
<dbReference type="RefSeq" id="WP_213484037.1">
    <property type="nucleotide sequence ID" value="NZ_CAJRAY010000032.1"/>
</dbReference>
<dbReference type="SUPFAM" id="SSF64438">
    <property type="entry name" value="CNF1/YfiH-like putative cysteine hydrolases"/>
    <property type="match status" value="1"/>
</dbReference>
<dbReference type="EMBL" id="CAJRAY010000032">
    <property type="protein sequence ID" value="CAG5083764.1"/>
    <property type="molecule type" value="Genomic_DNA"/>
</dbReference>
<evidence type="ECO:0000256" key="6">
    <source>
        <dbReference type="ARBA" id="ARBA00022723"/>
    </source>
</evidence>
<evidence type="ECO:0000256" key="2">
    <source>
        <dbReference type="ARBA" id="ARBA00001947"/>
    </source>
</evidence>
<reference evidence="13 14" key="1">
    <citation type="submission" date="2021-04" db="EMBL/GenBank/DDBJ databases">
        <authorList>
            <person name="Rakotoarivonina H."/>
        </authorList>
    </citation>
    <scope>NUCLEOTIDE SEQUENCE [LARGE SCALE GENOMIC DNA]</scope>
    <source>
        <strain evidence="13 14">XE</strain>
    </source>
</reference>
<evidence type="ECO:0000256" key="11">
    <source>
        <dbReference type="ARBA" id="ARBA00049893"/>
    </source>
</evidence>
<evidence type="ECO:0000256" key="5">
    <source>
        <dbReference type="ARBA" id="ARBA00022679"/>
    </source>
</evidence>
<dbReference type="Pfam" id="PF02578">
    <property type="entry name" value="Cu-oxidase_4"/>
    <property type="match status" value="1"/>
</dbReference>
<comment type="catalytic activity">
    <reaction evidence="1">
        <text>inosine + phosphate = alpha-D-ribose 1-phosphate + hypoxanthine</text>
        <dbReference type="Rhea" id="RHEA:27646"/>
        <dbReference type="ChEBI" id="CHEBI:17368"/>
        <dbReference type="ChEBI" id="CHEBI:17596"/>
        <dbReference type="ChEBI" id="CHEBI:43474"/>
        <dbReference type="ChEBI" id="CHEBI:57720"/>
        <dbReference type="EC" id="2.4.2.1"/>
    </reaction>
    <physiologicalReaction direction="left-to-right" evidence="1">
        <dbReference type="Rhea" id="RHEA:27647"/>
    </physiologicalReaction>
</comment>
<evidence type="ECO:0000256" key="9">
    <source>
        <dbReference type="ARBA" id="ARBA00047989"/>
    </source>
</evidence>
<protein>
    <recommendedName>
        <fullName evidence="12">Purine nucleoside phosphorylase</fullName>
    </recommendedName>
</protein>
<evidence type="ECO:0000313" key="14">
    <source>
        <dbReference type="Proteomes" id="UP000681526"/>
    </source>
</evidence>
<sequence length="283" mass="30255">MEPFVRMEGNGPALFLLRGWMEESPGLTAGITGREGGVSGPPWASLNCGLHVGDAADAVVRNRALAAEAAGWDPAAWTCAEQVHGCRVHRVVRADRGRGGKDQESAIPGADAIMTDEPGILLASYYADCVPLLFHDPVRGAVALAHAGWRGTTLEIAARTIEAMEREFGSRPADIRAAVGPAIGPCCYEVDGPVIESALPLAESLAPSGGAPLDAMIRLTEDGKARLNLKEMNRQIMIRSGIMPSRIAFSSFCTGCRRDLFFSHRREGGRTGRMASFIGMRER</sequence>
<comment type="catalytic activity">
    <reaction evidence="9">
        <text>adenosine + H2O + H(+) = inosine + NH4(+)</text>
        <dbReference type="Rhea" id="RHEA:24408"/>
        <dbReference type="ChEBI" id="CHEBI:15377"/>
        <dbReference type="ChEBI" id="CHEBI:15378"/>
        <dbReference type="ChEBI" id="CHEBI:16335"/>
        <dbReference type="ChEBI" id="CHEBI:17596"/>
        <dbReference type="ChEBI" id="CHEBI:28938"/>
        <dbReference type="EC" id="3.5.4.4"/>
    </reaction>
    <physiologicalReaction direction="left-to-right" evidence="9">
        <dbReference type="Rhea" id="RHEA:24409"/>
    </physiologicalReaction>
</comment>
<dbReference type="InterPro" id="IPR003730">
    <property type="entry name" value="Cu_polyphenol_OxRdtase"/>
</dbReference>
<comment type="catalytic activity">
    <reaction evidence="11">
        <text>S-methyl-5'-thioadenosine + phosphate = 5-(methylsulfanyl)-alpha-D-ribose 1-phosphate + adenine</text>
        <dbReference type="Rhea" id="RHEA:11852"/>
        <dbReference type="ChEBI" id="CHEBI:16708"/>
        <dbReference type="ChEBI" id="CHEBI:17509"/>
        <dbReference type="ChEBI" id="CHEBI:43474"/>
        <dbReference type="ChEBI" id="CHEBI:58533"/>
        <dbReference type="EC" id="2.4.2.28"/>
    </reaction>
    <physiologicalReaction direction="left-to-right" evidence="11">
        <dbReference type="Rhea" id="RHEA:11853"/>
    </physiologicalReaction>
</comment>
<evidence type="ECO:0000256" key="8">
    <source>
        <dbReference type="ARBA" id="ARBA00022833"/>
    </source>
</evidence>
<gene>
    <name evidence="13" type="primary">txxe 1556</name>
    <name evidence="13" type="ORF">TXXE_07235</name>
</gene>
<keyword evidence="5" id="KW-0808">Transferase</keyword>
<evidence type="ECO:0000256" key="7">
    <source>
        <dbReference type="ARBA" id="ARBA00022801"/>
    </source>
</evidence>
<dbReference type="PANTHER" id="PTHR30616">
    <property type="entry name" value="UNCHARACTERIZED PROTEIN YFIH"/>
    <property type="match status" value="1"/>
</dbReference>
<organism evidence="13 14">
    <name type="scientific">Thermobacillus xylanilyticus</name>
    <dbReference type="NCBI Taxonomy" id="76633"/>
    <lineage>
        <taxon>Bacteria</taxon>
        <taxon>Bacillati</taxon>
        <taxon>Bacillota</taxon>
        <taxon>Bacilli</taxon>
        <taxon>Bacillales</taxon>
        <taxon>Paenibacillaceae</taxon>
        <taxon>Thermobacillus</taxon>
    </lineage>
</organism>
<keyword evidence="8" id="KW-0862">Zinc</keyword>
<keyword evidence="14" id="KW-1185">Reference proteome</keyword>
<dbReference type="CDD" id="cd16833">
    <property type="entry name" value="YfiH"/>
    <property type="match status" value="1"/>
</dbReference>
<comment type="caution">
    <text evidence="13">The sequence shown here is derived from an EMBL/GenBank/DDBJ whole genome shotgun (WGS) entry which is preliminary data.</text>
</comment>
<keyword evidence="7" id="KW-0378">Hydrolase</keyword>
<evidence type="ECO:0000256" key="4">
    <source>
        <dbReference type="ARBA" id="ARBA00007353"/>
    </source>
</evidence>
<comment type="function">
    <text evidence="3">Purine nucleoside enzyme that catalyzes the phosphorolysis of adenosine and inosine nucleosides, yielding D-ribose 1-phosphate and the respective free bases, adenine and hypoxanthine. Also catalyzes the phosphorolysis of S-methyl-5'-thioadenosine into adenine and S-methyl-5-thio-alpha-D-ribose 1-phosphate. Also has adenosine deaminase activity.</text>
</comment>
<dbReference type="Proteomes" id="UP000681526">
    <property type="component" value="Unassembled WGS sequence"/>
</dbReference>
<dbReference type="PANTHER" id="PTHR30616:SF2">
    <property type="entry name" value="PURINE NUCLEOSIDE PHOSPHORYLASE LACC1"/>
    <property type="match status" value="1"/>
</dbReference>
<dbReference type="InterPro" id="IPR038371">
    <property type="entry name" value="Cu_polyphenol_OxRdtase_sf"/>
</dbReference>
<comment type="catalytic activity">
    <reaction evidence="10">
        <text>adenosine + phosphate = alpha-D-ribose 1-phosphate + adenine</text>
        <dbReference type="Rhea" id="RHEA:27642"/>
        <dbReference type="ChEBI" id="CHEBI:16335"/>
        <dbReference type="ChEBI" id="CHEBI:16708"/>
        <dbReference type="ChEBI" id="CHEBI:43474"/>
        <dbReference type="ChEBI" id="CHEBI:57720"/>
        <dbReference type="EC" id="2.4.2.1"/>
    </reaction>
    <physiologicalReaction direction="left-to-right" evidence="10">
        <dbReference type="Rhea" id="RHEA:27643"/>
    </physiologicalReaction>
</comment>
<comment type="cofactor">
    <cofactor evidence="2">
        <name>Zn(2+)</name>
        <dbReference type="ChEBI" id="CHEBI:29105"/>
    </cofactor>
</comment>
<evidence type="ECO:0000256" key="10">
    <source>
        <dbReference type="ARBA" id="ARBA00048968"/>
    </source>
</evidence>
<dbReference type="InterPro" id="IPR011324">
    <property type="entry name" value="Cytotoxic_necrot_fac-like_cat"/>
</dbReference>
<evidence type="ECO:0000256" key="3">
    <source>
        <dbReference type="ARBA" id="ARBA00003215"/>
    </source>
</evidence>
<keyword evidence="6" id="KW-0479">Metal-binding</keyword>
<evidence type="ECO:0000256" key="1">
    <source>
        <dbReference type="ARBA" id="ARBA00000553"/>
    </source>
</evidence>
<evidence type="ECO:0000313" key="13">
    <source>
        <dbReference type="EMBL" id="CAG5083764.1"/>
    </source>
</evidence>
<evidence type="ECO:0000256" key="12">
    <source>
        <dbReference type="RuleBase" id="RU361274"/>
    </source>
</evidence>